<proteinExistence type="predicted"/>
<dbReference type="InterPro" id="IPR007729">
    <property type="entry name" value="DGOK"/>
</dbReference>
<evidence type="ECO:0000313" key="1">
    <source>
        <dbReference type="EMBL" id="AHE56180.1"/>
    </source>
</evidence>
<dbReference type="RefSeq" id="WP_025294306.1">
    <property type="nucleotide sequence ID" value="NZ_CP006644.1"/>
</dbReference>
<dbReference type="Proteomes" id="UP000018851">
    <property type="component" value="Chromosome"/>
</dbReference>
<dbReference type="EMBL" id="CP006644">
    <property type="protein sequence ID" value="AHE56180.1"/>
    <property type="molecule type" value="Genomic_DNA"/>
</dbReference>
<protein>
    <recommendedName>
        <fullName evidence="3">2-dehydro-3-deoxygalactonokinase</fullName>
    </recommendedName>
</protein>
<dbReference type="Pfam" id="PF05035">
    <property type="entry name" value="DGOK"/>
    <property type="match status" value="1"/>
</dbReference>
<dbReference type="Gene3D" id="3.30.420.310">
    <property type="entry name" value="2-keto-3-deoxy-galactonokinase, C-terminal domain"/>
    <property type="match status" value="1"/>
</dbReference>
<dbReference type="GO" id="GO:0008671">
    <property type="term" value="F:2-dehydro-3-deoxygalactonokinase activity"/>
    <property type="evidence" value="ECO:0007669"/>
    <property type="project" value="InterPro"/>
</dbReference>
<dbReference type="PATRIC" id="fig|1123269.5.peg.4461"/>
<sequence length="292" mass="30452">MTDGAFLAIDWGTTNRRVYRIAADGTVEATVRTDRGILAMEPAGYADEVAAIRAEMGDLPILCAGMVGSNRGWAEVPYLPCPADIAGLANALHWVEPGRTAIVPGVAWHGTAHADVMRGEEVQVLGATLAGLTPATALLCQPGTHCKWAWMEDGRIDRFTTAMTGEIFSLVQRHSLLAAQMTGTVAAGDAFLRGVADAQGGDLLARLFGVRADFVTGRTPAGDEASYVSGLLIGTDVWARRPAEAPAIGLLADPVLGALYSAAIAAAGGRATLVDSHSAFIAGITHIWRHAA</sequence>
<name>W0AKH4_9SPHN</name>
<dbReference type="InterPro" id="IPR042258">
    <property type="entry name" value="DGOK_N"/>
</dbReference>
<accession>W0AKH4</accession>
<evidence type="ECO:0008006" key="3">
    <source>
        <dbReference type="Google" id="ProtNLM"/>
    </source>
</evidence>
<dbReference type="HOGENOM" id="CLU_058005_2_0_5"/>
<dbReference type="GO" id="GO:0034194">
    <property type="term" value="P:D-galactonate catabolic process"/>
    <property type="evidence" value="ECO:0007669"/>
    <property type="project" value="InterPro"/>
</dbReference>
<dbReference type="OrthoDB" id="256574at2"/>
<reference evidence="1 2" key="1">
    <citation type="submission" date="2013-07" db="EMBL/GenBank/DDBJ databases">
        <title>Completed genome of Sphingomonas sanxanigenens NX02.</title>
        <authorList>
            <person name="Ma T."/>
            <person name="Huang H."/>
            <person name="Wu M."/>
            <person name="Li X."/>
            <person name="Li G."/>
        </authorList>
    </citation>
    <scope>NUCLEOTIDE SEQUENCE [LARGE SCALE GENOMIC DNA]</scope>
    <source>
        <strain evidence="1 2">NX02</strain>
    </source>
</reference>
<evidence type="ECO:0000313" key="2">
    <source>
        <dbReference type="Proteomes" id="UP000018851"/>
    </source>
</evidence>
<dbReference type="InterPro" id="IPR042257">
    <property type="entry name" value="DGOK_C"/>
</dbReference>
<keyword evidence="2" id="KW-1185">Reference proteome</keyword>
<dbReference type="eggNOG" id="COG3734">
    <property type="taxonomic scope" value="Bacteria"/>
</dbReference>
<dbReference type="KEGG" id="ssan:NX02_22810"/>
<dbReference type="Gene3D" id="3.30.420.300">
    <property type="entry name" value="2-keto-3-deoxy-galactonokinase, substrate binding domain"/>
    <property type="match status" value="1"/>
</dbReference>
<organism evidence="1 2">
    <name type="scientific">Sphingomonas sanxanigenens DSM 19645 = NX02</name>
    <dbReference type="NCBI Taxonomy" id="1123269"/>
    <lineage>
        <taxon>Bacteria</taxon>
        <taxon>Pseudomonadati</taxon>
        <taxon>Pseudomonadota</taxon>
        <taxon>Alphaproteobacteria</taxon>
        <taxon>Sphingomonadales</taxon>
        <taxon>Sphingomonadaceae</taxon>
        <taxon>Sphingomonas</taxon>
    </lineage>
</organism>
<dbReference type="AlphaFoldDB" id="W0AKH4"/>
<gene>
    <name evidence="1" type="ORF">NX02_22810</name>
</gene>
<dbReference type="STRING" id="1123269.NX02_22810"/>